<organism evidence="2">
    <name type="scientific">Byssochlamys spectabilis</name>
    <name type="common">Paecilomyces variotii</name>
    <dbReference type="NCBI Taxonomy" id="264951"/>
    <lineage>
        <taxon>Eukaryota</taxon>
        <taxon>Fungi</taxon>
        <taxon>Dikarya</taxon>
        <taxon>Ascomycota</taxon>
        <taxon>Pezizomycotina</taxon>
        <taxon>Eurotiomycetes</taxon>
        <taxon>Eurotiomycetidae</taxon>
        <taxon>Eurotiales</taxon>
        <taxon>Thermoascaceae</taxon>
        <taxon>Paecilomyces</taxon>
    </lineage>
</organism>
<evidence type="ECO:0000256" key="1">
    <source>
        <dbReference type="SAM" id="MobiDB-lite"/>
    </source>
</evidence>
<sequence>MEEVFQSLTAGKIHELLVFCGIGNCNDDPIKQHILAISNFVHDQRLQVGLTDPPPILTPRHSPTPDAAANGKRGSYRFLSTPDKRSRPDYTGLDGSSTKKRRRRKDKTQGDRIGDDNLQKGREAVVALEGGTPVPHPPTSEKPAEIAPCLQLQALPNQPVIPVNIQRIETVLNRVPDSILENILINCVRLNDRLGRYGQRSAQTTVTTRVKTIQSFVDEIIQLDYSDAIQAIKQENAFSASKNIQTRYNETAYWEIIEKAAELLDPKSLPSPKGPLDEFTMAEKVATERFMRDAGYGLSLANQRQCRLFWKRLCEMRKMGVDKILLYRTKEFDRFCKSCSADDATSLVQMVRNWENIYGLQIEQLEIRVTQESMGDLTGRSWLSQPVLAERLKISDVAWNSAGNPWLSDKEAVAFQSSGPHEPSFAQFGGFLDLHPGAEAMRNKSIFVTILPKDKNFFSVCPIISVQEGDFLGIFAGMIRYSEPCNVTYGVPGPEENLWLDYSTLTGALNLMSVSRPGEDSNVRLDWELIGEQKGEKPFLMWRVTVRALRTIRPFEEMIRAAPRKEQYLLHKSAAGAERGFRKGGQ</sequence>
<feature type="compositionally biased region" description="Basic and acidic residues" evidence="1">
    <location>
        <begin position="107"/>
        <end position="120"/>
    </location>
</feature>
<protein>
    <submittedName>
        <fullName evidence="2">HhpO</fullName>
    </submittedName>
</protein>
<evidence type="ECO:0000313" key="2">
    <source>
        <dbReference type="EMBL" id="QOD95027.1"/>
    </source>
</evidence>
<dbReference type="EMBL" id="MT022027">
    <property type="protein sequence ID" value="QOD95027.1"/>
    <property type="molecule type" value="Genomic_DNA"/>
</dbReference>
<gene>
    <name evidence="2" type="primary">hhpO</name>
</gene>
<reference evidence="2" key="1">
    <citation type="journal article" date="2020" name="bioRxiv">
        <title>Eukaryotic transposable elements as cargo carriers: the forging of metal resistance in the fungus Paecilomyces variotii.</title>
        <authorList>
            <person name="Urquhart A.S."/>
            <person name="Chong N.F."/>
            <person name="Yang Y."/>
            <person name="Idnurm A."/>
        </authorList>
    </citation>
    <scope>NUCLEOTIDE SEQUENCE</scope>
    <source>
        <strain evidence="2">CBS 144490</strain>
    </source>
</reference>
<name>A0A7M4CBV4_BYSSP</name>
<proteinExistence type="predicted"/>
<feature type="region of interest" description="Disordered" evidence="1">
    <location>
        <begin position="51"/>
        <end position="120"/>
    </location>
</feature>
<accession>A0A7M4CBV4</accession>
<dbReference type="AlphaFoldDB" id="A0A7M4CBV4"/>